<reference evidence="4 5" key="1">
    <citation type="submission" date="2020-02" db="EMBL/GenBank/DDBJ databases">
        <authorList>
            <person name="Kim M.K."/>
        </authorList>
    </citation>
    <scope>NUCLEOTIDE SEQUENCE [LARGE SCALE GENOMIC DNA]</scope>
    <source>
        <strain evidence="4 5">17J57-3</strain>
    </source>
</reference>
<evidence type="ECO:0000256" key="2">
    <source>
        <dbReference type="SAM" id="SignalP"/>
    </source>
</evidence>
<feature type="signal peptide" evidence="2">
    <location>
        <begin position="1"/>
        <end position="25"/>
    </location>
</feature>
<comment type="caution">
    <text evidence="4">The sequence shown here is derived from an EMBL/GenBank/DDBJ whole genome shotgun (WGS) entry which is preliminary data.</text>
</comment>
<dbReference type="Proteomes" id="UP000482155">
    <property type="component" value="Unassembled WGS sequence"/>
</dbReference>
<dbReference type="EMBL" id="JAAIVB010000082">
    <property type="protein sequence ID" value="NEX64579.1"/>
    <property type="molecule type" value="Genomic_DNA"/>
</dbReference>
<proteinExistence type="predicted"/>
<feature type="domain" description="DUF4124" evidence="3">
    <location>
        <begin position="25"/>
        <end position="50"/>
    </location>
</feature>
<feature type="chain" id="PRO_5025687941" evidence="2">
    <location>
        <begin position="26"/>
        <end position="204"/>
    </location>
</feature>
<name>A0A6B3SZT4_9BURK</name>
<keyword evidence="2" id="KW-0732">Signal</keyword>
<keyword evidence="5" id="KW-1185">Reference proteome</keyword>
<evidence type="ECO:0000313" key="4">
    <source>
        <dbReference type="EMBL" id="NEX64579.1"/>
    </source>
</evidence>
<dbReference type="RefSeq" id="WP_163968515.1">
    <property type="nucleotide sequence ID" value="NZ_JAAIVB010000082.1"/>
</dbReference>
<accession>A0A6B3SZT4</accession>
<dbReference type="AlphaFoldDB" id="A0A6B3SZT4"/>
<organism evidence="4 5">
    <name type="scientific">Noviherbaspirillum galbum</name>
    <dbReference type="NCBI Taxonomy" id="2709383"/>
    <lineage>
        <taxon>Bacteria</taxon>
        <taxon>Pseudomonadati</taxon>
        <taxon>Pseudomonadota</taxon>
        <taxon>Betaproteobacteria</taxon>
        <taxon>Burkholderiales</taxon>
        <taxon>Oxalobacteraceae</taxon>
        <taxon>Noviherbaspirillum</taxon>
    </lineage>
</organism>
<dbReference type="Pfam" id="PF13511">
    <property type="entry name" value="DUF4124"/>
    <property type="match status" value="1"/>
</dbReference>
<sequence length="204" mass="22196">MMKNQSQIVQSALILIVCASNTSHAQQTNVYKWTDEKGKVTYSDVPPPASLANPVSINTRSMRTQGLGGPELPYDLALAVRTNPVTLLVPARCATCDESRRLLSDRGVPYTEKPVVDSNGADQPELQVGKRELRGFDKATWNQALTSAGYPATNKLPKDYKLARTESGTEAQEEPARVAKPYKIGPTKTAPTEPIGNVPPGFRF</sequence>
<evidence type="ECO:0000313" key="5">
    <source>
        <dbReference type="Proteomes" id="UP000482155"/>
    </source>
</evidence>
<gene>
    <name evidence="4" type="ORF">G3574_26160</name>
</gene>
<protein>
    <submittedName>
        <fullName evidence="4">DUF4124 domain-containing protein</fullName>
    </submittedName>
</protein>
<dbReference type="InterPro" id="IPR025392">
    <property type="entry name" value="DUF4124"/>
</dbReference>
<evidence type="ECO:0000256" key="1">
    <source>
        <dbReference type="SAM" id="MobiDB-lite"/>
    </source>
</evidence>
<evidence type="ECO:0000259" key="3">
    <source>
        <dbReference type="Pfam" id="PF13511"/>
    </source>
</evidence>
<feature type="region of interest" description="Disordered" evidence="1">
    <location>
        <begin position="164"/>
        <end position="204"/>
    </location>
</feature>